<keyword evidence="1" id="KW-0315">Glutamine amidotransferase</keyword>
<dbReference type="InterPro" id="IPR006221">
    <property type="entry name" value="TrpG/PapA_dom"/>
</dbReference>
<evidence type="ECO:0000259" key="2">
    <source>
        <dbReference type="Pfam" id="PF00117"/>
    </source>
</evidence>
<dbReference type="Pfam" id="PF00117">
    <property type="entry name" value="GATase"/>
    <property type="match status" value="1"/>
</dbReference>
<dbReference type="PROSITE" id="PS51273">
    <property type="entry name" value="GATASE_TYPE_1"/>
    <property type="match status" value="1"/>
</dbReference>
<dbReference type="Proteomes" id="UP000094329">
    <property type="component" value="Unassembled WGS sequence"/>
</dbReference>
<dbReference type="SUPFAM" id="SSF52317">
    <property type="entry name" value="Class I glutamine amidotransferase-like"/>
    <property type="match status" value="1"/>
</dbReference>
<dbReference type="RefSeq" id="WP_069312334.1">
    <property type="nucleotide sequence ID" value="NZ_MDTU01000001.1"/>
</dbReference>
<dbReference type="CDD" id="cd01743">
    <property type="entry name" value="GATase1_Anthranilate_Synthase"/>
    <property type="match status" value="1"/>
</dbReference>
<dbReference type="PRINTS" id="PR00097">
    <property type="entry name" value="ANTSNTHASEII"/>
</dbReference>
<name>A0ABX3A106_9GAMM</name>
<reference evidence="3 4" key="1">
    <citation type="submission" date="2016-08" db="EMBL/GenBank/DDBJ databases">
        <title>Draft genome sequence of Candidatus Piscirickettsia litoralis, from seawater.</title>
        <authorList>
            <person name="Wan X."/>
            <person name="Lee A.J."/>
            <person name="Hou S."/>
            <person name="Donachie S.P."/>
        </authorList>
    </citation>
    <scope>NUCLEOTIDE SEQUENCE [LARGE SCALE GENOMIC DNA]</scope>
    <source>
        <strain evidence="3 4">Y2</strain>
    </source>
</reference>
<sequence>MLVVIDNYDSFTYNLVQYLAKLGAKVKVFRNDQIDLVSLIALDPSHIVISPGPGTPNESGISLEVIRYYAGKVPILGVCLGHQALGQCFGARVERAPQVMHGKTSEVWHHHQGLFNALPSRFVVTRYHSLIVAEESLPECLEAVAWCQDESSGRLVMAMQHKEYPLYGVQFHPEAVLTEYGYELLAQFLKQ</sequence>
<dbReference type="EMBL" id="MDTU01000001">
    <property type="protein sequence ID" value="ODN42537.1"/>
    <property type="molecule type" value="Genomic_DNA"/>
</dbReference>
<keyword evidence="4" id="KW-1185">Reference proteome</keyword>
<comment type="caution">
    <text evidence="3">The sequence shown here is derived from an EMBL/GenBank/DDBJ whole genome shotgun (WGS) entry which is preliminary data.</text>
</comment>
<dbReference type="InterPro" id="IPR050472">
    <property type="entry name" value="Anth_synth/Amidotransfase"/>
</dbReference>
<dbReference type="PRINTS" id="PR00099">
    <property type="entry name" value="CPSGATASE"/>
</dbReference>
<dbReference type="NCBIfam" id="TIGR00566">
    <property type="entry name" value="trpG_papA"/>
    <property type="match status" value="1"/>
</dbReference>
<dbReference type="InterPro" id="IPR017926">
    <property type="entry name" value="GATASE"/>
</dbReference>
<dbReference type="PRINTS" id="PR00096">
    <property type="entry name" value="GATASE"/>
</dbReference>
<evidence type="ECO:0000313" key="3">
    <source>
        <dbReference type="EMBL" id="ODN42537.1"/>
    </source>
</evidence>
<dbReference type="Gene3D" id="3.40.50.880">
    <property type="match status" value="1"/>
</dbReference>
<protein>
    <submittedName>
        <fullName evidence="3">Anthranilate/aminodeoxychorismate synthase component II</fullName>
    </submittedName>
</protein>
<evidence type="ECO:0000313" key="4">
    <source>
        <dbReference type="Proteomes" id="UP000094329"/>
    </source>
</evidence>
<dbReference type="InterPro" id="IPR029062">
    <property type="entry name" value="Class_I_gatase-like"/>
</dbReference>
<dbReference type="PANTHER" id="PTHR43418">
    <property type="entry name" value="MULTIFUNCTIONAL TRYPTOPHAN BIOSYNTHESIS PROTEIN-RELATED"/>
    <property type="match status" value="1"/>
</dbReference>
<organism evidence="3 4">
    <name type="scientific">Piscirickettsia litoralis</name>
    <dbReference type="NCBI Taxonomy" id="1891921"/>
    <lineage>
        <taxon>Bacteria</taxon>
        <taxon>Pseudomonadati</taxon>
        <taxon>Pseudomonadota</taxon>
        <taxon>Gammaproteobacteria</taxon>
        <taxon>Thiotrichales</taxon>
        <taxon>Piscirickettsiaceae</taxon>
        <taxon>Piscirickettsia</taxon>
    </lineage>
</organism>
<proteinExistence type="predicted"/>
<feature type="domain" description="Glutamine amidotransferase" evidence="2">
    <location>
        <begin position="3"/>
        <end position="190"/>
    </location>
</feature>
<accession>A0ABX3A106</accession>
<dbReference type="PANTHER" id="PTHR43418:SF4">
    <property type="entry name" value="MULTIFUNCTIONAL TRYPTOPHAN BIOSYNTHESIS PROTEIN"/>
    <property type="match status" value="1"/>
</dbReference>
<gene>
    <name evidence="3" type="ORF">BGC07_05840</name>
</gene>
<evidence type="ECO:0000256" key="1">
    <source>
        <dbReference type="ARBA" id="ARBA00022962"/>
    </source>
</evidence>